<feature type="region of interest" description="Disordered" evidence="1">
    <location>
        <begin position="75"/>
        <end position="96"/>
    </location>
</feature>
<reference evidence="2 3" key="1">
    <citation type="submission" date="2017-01" db="EMBL/GenBank/DDBJ databases">
        <title>The cable genome- insights into the physiology and evolution of filamentous bacteria capable of sulfide oxidation via long distance electron transfer.</title>
        <authorList>
            <person name="Schreiber L."/>
            <person name="Bjerg J.T."/>
            <person name="Boggild A."/>
            <person name="Van De Vossenberg J."/>
            <person name="Meysman F."/>
            <person name="Nielsen L.P."/>
            <person name="Schramm A."/>
            <person name="Kjeldsen K.U."/>
        </authorList>
    </citation>
    <scope>NUCLEOTIDE SEQUENCE [LARGE SCALE GENOMIC DNA]</scope>
    <source>
        <strain evidence="2">MCF</strain>
    </source>
</reference>
<protein>
    <submittedName>
        <fullName evidence="2">Uncharacterized protein</fullName>
    </submittedName>
</protein>
<organism evidence="2 3">
    <name type="scientific">Candidatus Electrothrix aarhusensis</name>
    <dbReference type="NCBI Taxonomy" id="1859131"/>
    <lineage>
        <taxon>Bacteria</taxon>
        <taxon>Pseudomonadati</taxon>
        <taxon>Thermodesulfobacteriota</taxon>
        <taxon>Desulfobulbia</taxon>
        <taxon>Desulfobulbales</taxon>
        <taxon>Desulfobulbaceae</taxon>
        <taxon>Candidatus Electrothrix</taxon>
    </lineage>
</organism>
<name>A0A3S3SPH9_9BACT</name>
<dbReference type="EMBL" id="MTKO01000039">
    <property type="protein sequence ID" value="RWX47228.1"/>
    <property type="molecule type" value="Genomic_DNA"/>
</dbReference>
<keyword evidence="3" id="KW-1185">Reference proteome</keyword>
<sequence length="96" mass="11109">MKKNKEQHTTSLARILPLVESLPQADKFQLMQSLLTQLAWEQGLSLQRRNKVKSSQGKRMAAVLQRMADRHALSHIDDPAAWQREIRKDRPLPGRE</sequence>
<evidence type="ECO:0000256" key="1">
    <source>
        <dbReference type="SAM" id="MobiDB-lite"/>
    </source>
</evidence>
<comment type="caution">
    <text evidence="2">The sequence shown here is derived from an EMBL/GenBank/DDBJ whole genome shotgun (WGS) entry which is preliminary data.</text>
</comment>
<evidence type="ECO:0000313" key="2">
    <source>
        <dbReference type="EMBL" id="RWX47228.1"/>
    </source>
</evidence>
<dbReference type="Proteomes" id="UP000287853">
    <property type="component" value="Unassembled WGS sequence"/>
</dbReference>
<evidence type="ECO:0000313" key="3">
    <source>
        <dbReference type="Proteomes" id="UP000287853"/>
    </source>
</evidence>
<gene>
    <name evidence="2" type="ORF">H206_02322</name>
</gene>
<dbReference type="AlphaFoldDB" id="A0A3S3SPH9"/>
<proteinExistence type="predicted"/>
<accession>A0A3S3SPH9</accession>